<keyword evidence="1" id="KW-0812">Transmembrane</keyword>
<sequence>MPLWFELAALMVAAYGAGIGIGWALWGRHDQQED</sequence>
<gene>
    <name evidence="2" type="ORF">QOZ97_001267</name>
</gene>
<evidence type="ECO:0000256" key="1">
    <source>
        <dbReference type="SAM" id="Phobius"/>
    </source>
</evidence>
<protein>
    <recommendedName>
        <fullName evidence="4">Heme exporter protein D</fullName>
    </recommendedName>
</protein>
<dbReference type="EMBL" id="JAUSWK010000001">
    <property type="protein sequence ID" value="MDQ0565757.1"/>
    <property type="molecule type" value="Genomic_DNA"/>
</dbReference>
<feature type="transmembrane region" description="Helical" evidence="1">
    <location>
        <begin position="7"/>
        <end position="26"/>
    </location>
</feature>
<keyword evidence="1" id="KW-0472">Membrane</keyword>
<evidence type="ECO:0000313" key="3">
    <source>
        <dbReference type="Proteomes" id="UP001238601"/>
    </source>
</evidence>
<comment type="caution">
    <text evidence="2">The sequence shown here is derived from an EMBL/GenBank/DDBJ whole genome shotgun (WGS) entry which is preliminary data.</text>
</comment>
<proteinExistence type="predicted"/>
<keyword evidence="3" id="KW-1185">Reference proteome</keyword>
<dbReference type="Proteomes" id="UP001238601">
    <property type="component" value="Unassembled WGS sequence"/>
</dbReference>
<evidence type="ECO:0008006" key="4">
    <source>
        <dbReference type="Google" id="ProtNLM"/>
    </source>
</evidence>
<accession>A0ABU0N972</accession>
<reference evidence="2 3" key="1">
    <citation type="submission" date="2023-07" db="EMBL/GenBank/DDBJ databases">
        <title>Genomic Encyclopedia of Type Strains, Phase IV (KMG-IV): sequencing the most valuable type-strain genomes for metagenomic binning, comparative biology and taxonomic classification.</title>
        <authorList>
            <person name="Goeker M."/>
        </authorList>
    </citation>
    <scope>NUCLEOTIDE SEQUENCE [LARGE SCALE GENOMIC DNA]</scope>
    <source>
        <strain evidence="2 3">DSM 14432</strain>
    </source>
</reference>
<organism evidence="2 3">
    <name type="scientific">Qipengyuania citrea</name>
    <dbReference type="NCBI Taxonomy" id="225971"/>
    <lineage>
        <taxon>Bacteria</taxon>
        <taxon>Pseudomonadati</taxon>
        <taxon>Pseudomonadota</taxon>
        <taxon>Alphaproteobacteria</taxon>
        <taxon>Sphingomonadales</taxon>
        <taxon>Erythrobacteraceae</taxon>
        <taxon>Qipengyuania</taxon>
    </lineage>
</organism>
<keyword evidence="1" id="KW-1133">Transmembrane helix</keyword>
<evidence type="ECO:0000313" key="2">
    <source>
        <dbReference type="EMBL" id="MDQ0565757.1"/>
    </source>
</evidence>
<name>A0ABU0N972_9SPHN</name>